<dbReference type="InterPro" id="IPR036942">
    <property type="entry name" value="Beta-barrel_TonB_sf"/>
</dbReference>
<dbReference type="NCBIfam" id="TIGR04056">
    <property type="entry name" value="OMP_RagA_SusC"/>
    <property type="match status" value="1"/>
</dbReference>
<comment type="subcellular location">
    <subcellularLocation>
        <location evidence="1 7">Cell outer membrane</location>
        <topology evidence="1 7">Multi-pass membrane protein</topology>
    </subcellularLocation>
</comment>
<gene>
    <name evidence="8" type="ORF">GKD17_02530</name>
</gene>
<protein>
    <submittedName>
        <fullName evidence="8">SusC/RagA family TonB-linked outer membrane protein</fullName>
    </submittedName>
</protein>
<dbReference type="InterPro" id="IPR023997">
    <property type="entry name" value="TonB-dep_OMP_SusC/RagA_CS"/>
</dbReference>
<dbReference type="RefSeq" id="WP_007836554.1">
    <property type="nucleotide sequence ID" value="NZ_CP046176.1"/>
</dbReference>
<dbReference type="Gene3D" id="2.40.170.20">
    <property type="entry name" value="TonB-dependent receptor, beta-barrel domain"/>
    <property type="match status" value="1"/>
</dbReference>
<keyword evidence="2 7" id="KW-0813">Transport</keyword>
<proteinExistence type="inferred from homology"/>
<accession>A0A858XIE2</accession>
<reference evidence="8 9" key="1">
    <citation type="submission" date="2019-11" db="EMBL/GenBank/DDBJ databases">
        <title>Complete genome sequence of Bacteroides dorei DSM 17855.</title>
        <authorList>
            <person name="Russell J.T."/>
        </authorList>
    </citation>
    <scope>NUCLEOTIDE SEQUENCE [LARGE SCALE GENOMIC DNA]</scope>
    <source>
        <strain evidence="8 9">DSM 17855</strain>
    </source>
</reference>
<evidence type="ECO:0000313" key="8">
    <source>
        <dbReference type="EMBL" id="QJR75334.1"/>
    </source>
</evidence>
<dbReference type="GO" id="GO:0009279">
    <property type="term" value="C:cell outer membrane"/>
    <property type="evidence" value="ECO:0007669"/>
    <property type="project" value="UniProtKB-SubCell"/>
</dbReference>
<evidence type="ECO:0000256" key="7">
    <source>
        <dbReference type="PROSITE-ProRule" id="PRU01360"/>
    </source>
</evidence>
<keyword evidence="6 7" id="KW-0998">Cell outer membrane</keyword>
<dbReference type="NCBIfam" id="TIGR04057">
    <property type="entry name" value="SusC_RagA_signa"/>
    <property type="match status" value="1"/>
</dbReference>
<dbReference type="InterPro" id="IPR023996">
    <property type="entry name" value="TonB-dep_OMP_SusC/RagA"/>
</dbReference>
<evidence type="ECO:0000256" key="2">
    <source>
        <dbReference type="ARBA" id="ARBA00022448"/>
    </source>
</evidence>
<dbReference type="InterPro" id="IPR039426">
    <property type="entry name" value="TonB-dep_rcpt-like"/>
</dbReference>
<dbReference type="FunFam" id="2.60.40.1120:FF:000003">
    <property type="entry name" value="Outer membrane protein Omp121"/>
    <property type="match status" value="1"/>
</dbReference>
<keyword evidence="5 7" id="KW-0472">Membrane</keyword>
<dbReference type="AlphaFoldDB" id="A0A858XIE2"/>
<dbReference type="SMART" id="SM00965">
    <property type="entry name" value="STN"/>
    <property type="match status" value="1"/>
</dbReference>
<dbReference type="SUPFAM" id="SSF49464">
    <property type="entry name" value="Carboxypeptidase regulatory domain-like"/>
    <property type="match status" value="1"/>
</dbReference>
<dbReference type="Pfam" id="PF07715">
    <property type="entry name" value="Plug"/>
    <property type="match status" value="1"/>
</dbReference>
<name>A0A858XIE2_9BACT</name>
<sequence length="1109" mass="122950">MKNILYQESIVEIKHLFRMMRNTLLALFVFAGTAFATESYSQTMKVTVVADNVSTGKVISEIEKQTDYLFVYNVNEVNLKRNVKVNAQNKSVAEVLNKVFEGTDIYYAMEGKNIMLMSKAKDGEAAQQANKITGIVKDATGEPIIGANVMVKGQSIGTITDIDGRFVLDAPKDAVLQITYIGYVSLEVKASGNKELNVVLKEDTETLDEVVVVGYGVQKKVNLTGSVSSVTSESLDSRPITQTSQALAGLSSGIMVTQSSGRPGGDQASLKVRGVGTFSSAGSDPLVLIDGLSGSMNDVDPNNIESISVLKDAASAAIYGTRAANGVILIETKRGKKGKTQVSYNGYIGWQSATQLPDFLDSWDYAAMRNEADENDGLSATYSPEEIQKFRNGTDPDNYPNVNHLKDLVTSGSGFQTGHNVTLSSGGEKLAYLFSIGYLHQDGIVAENSYSKYNFQLNIDNQILSNLHLKANLSGYSSTIDEPYTGDGDMSRMIGLAVREYAAIPGRKSDGTYGYQDLFCPEGWLDSDSFRKDSNKNFTGGMELTWEPLKGLSFSGKVGYNYSNYYNKRYASTLVFDENKTFSPNSLNVSNGNTTLTTLQFLSRYSKSIKEHHFDILLGVSQEEYKQNWGDGYRKDFPNDLLHELDAGSTNGQTASGSGTEWGLRSFFGRINYSLMDKYLLELNARYDGTSRFPTDGRWGLFPSVSLGWRISEENFIKETLHWVDNMKLRVSWGKLGNQNIGNYPYQNVLSLGINYPFGNTMSSGAAVTTLANHDITWETTSVFDLGFDFTILGGKLDFVFDYFDKRTSDILYNVSASNILGMTPSEVNAASVKNTGVEFNLRYNTQIGDLKLHLAPNFSYFKNRVASLANGKQQDIDKGLFVGESLDAIYGYVADGLFVNQEDIDKYPKQPYNAEPGFVRYKDISGPNGVPDGQVDATYDRKVLGSTIPKFSYGLTVSAEYKNFDFSLLLQGLGGFKKKMGNYQAYAFYNNGNIQRWQMENRWTEENPDRNAEYIKLTALNEGAGTIMTSSYWLRNGTFLRAKNLQIGYTLPTHLTKKVNIEKARVYFSGQNLFCISDFYKGWDPELSQDQSFYPITAVYSLGINLKF</sequence>
<keyword evidence="4 7" id="KW-0812">Transmembrane</keyword>
<dbReference type="Gene3D" id="2.60.40.1120">
    <property type="entry name" value="Carboxypeptidase-like, regulatory domain"/>
    <property type="match status" value="1"/>
</dbReference>
<evidence type="ECO:0000256" key="5">
    <source>
        <dbReference type="ARBA" id="ARBA00023136"/>
    </source>
</evidence>
<evidence type="ECO:0000256" key="6">
    <source>
        <dbReference type="ARBA" id="ARBA00023237"/>
    </source>
</evidence>
<dbReference type="Pfam" id="PF13715">
    <property type="entry name" value="CarbopepD_reg_2"/>
    <property type="match status" value="1"/>
</dbReference>
<dbReference type="InterPro" id="IPR037066">
    <property type="entry name" value="Plug_dom_sf"/>
</dbReference>
<evidence type="ECO:0000256" key="1">
    <source>
        <dbReference type="ARBA" id="ARBA00004571"/>
    </source>
</evidence>
<dbReference type="PROSITE" id="PS52016">
    <property type="entry name" value="TONB_DEPENDENT_REC_3"/>
    <property type="match status" value="1"/>
</dbReference>
<dbReference type="Pfam" id="PF07660">
    <property type="entry name" value="STN"/>
    <property type="match status" value="1"/>
</dbReference>
<dbReference type="InterPro" id="IPR012910">
    <property type="entry name" value="Plug_dom"/>
</dbReference>
<evidence type="ECO:0000256" key="3">
    <source>
        <dbReference type="ARBA" id="ARBA00022452"/>
    </source>
</evidence>
<dbReference type="Gene3D" id="2.170.130.10">
    <property type="entry name" value="TonB-dependent receptor, plug domain"/>
    <property type="match status" value="1"/>
</dbReference>
<dbReference type="InterPro" id="IPR008969">
    <property type="entry name" value="CarboxyPept-like_regulatory"/>
</dbReference>
<evidence type="ECO:0000313" key="9">
    <source>
        <dbReference type="Proteomes" id="UP000500949"/>
    </source>
</evidence>
<dbReference type="Proteomes" id="UP000500949">
    <property type="component" value="Chromosome"/>
</dbReference>
<dbReference type="GeneID" id="93445552"/>
<organism evidence="8 9">
    <name type="scientific">Phocaeicola dorei</name>
    <dbReference type="NCBI Taxonomy" id="357276"/>
    <lineage>
        <taxon>Bacteria</taxon>
        <taxon>Pseudomonadati</taxon>
        <taxon>Bacteroidota</taxon>
        <taxon>Bacteroidia</taxon>
        <taxon>Bacteroidales</taxon>
        <taxon>Bacteroidaceae</taxon>
        <taxon>Phocaeicola</taxon>
    </lineage>
</organism>
<dbReference type="SUPFAM" id="SSF56935">
    <property type="entry name" value="Porins"/>
    <property type="match status" value="1"/>
</dbReference>
<dbReference type="FunFam" id="2.170.130.10:FF:000003">
    <property type="entry name" value="SusC/RagA family TonB-linked outer membrane protein"/>
    <property type="match status" value="1"/>
</dbReference>
<evidence type="ECO:0000256" key="4">
    <source>
        <dbReference type="ARBA" id="ARBA00022692"/>
    </source>
</evidence>
<dbReference type="InterPro" id="IPR011662">
    <property type="entry name" value="Secretin/TonB_short_N"/>
</dbReference>
<dbReference type="EMBL" id="CP046176">
    <property type="protein sequence ID" value="QJR75334.1"/>
    <property type="molecule type" value="Genomic_DNA"/>
</dbReference>
<keyword evidence="3 7" id="KW-1134">Transmembrane beta strand</keyword>
<comment type="similarity">
    <text evidence="7">Belongs to the TonB-dependent receptor family.</text>
</comment>